<name>A0A2W5KJ32_ANCNO</name>
<dbReference type="Proteomes" id="UP000249577">
    <property type="component" value="Unassembled WGS sequence"/>
</dbReference>
<dbReference type="InterPro" id="IPR036061">
    <property type="entry name" value="CheW-like_dom_sf"/>
</dbReference>
<dbReference type="PROSITE" id="PS50851">
    <property type="entry name" value="CHEW"/>
    <property type="match status" value="1"/>
</dbReference>
<proteinExistence type="predicted"/>
<feature type="domain" description="CheW-like" evidence="1">
    <location>
        <begin position="8"/>
        <end position="148"/>
    </location>
</feature>
<reference evidence="2 3" key="1">
    <citation type="submission" date="2017-08" db="EMBL/GenBank/DDBJ databases">
        <title>Infants hospitalized years apart are colonized by the same room-sourced microbial strains.</title>
        <authorList>
            <person name="Brooks B."/>
            <person name="Olm M.R."/>
            <person name="Firek B.A."/>
            <person name="Baker R."/>
            <person name="Thomas B.C."/>
            <person name="Morowitz M.J."/>
            <person name="Banfield J.F."/>
        </authorList>
    </citation>
    <scope>NUCLEOTIDE SEQUENCE [LARGE SCALE GENOMIC DNA]</scope>
    <source>
        <strain evidence="2">S2_005_003_R2_43</strain>
    </source>
</reference>
<dbReference type="PANTHER" id="PTHR22617">
    <property type="entry name" value="CHEMOTAXIS SENSOR HISTIDINE KINASE-RELATED"/>
    <property type="match status" value="1"/>
</dbReference>
<dbReference type="InterPro" id="IPR039315">
    <property type="entry name" value="CheW"/>
</dbReference>
<dbReference type="PANTHER" id="PTHR22617:SF23">
    <property type="entry name" value="CHEMOTAXIS PROTEIN CHEW"/>
    <property type="match status" value="1"/>
</dbReference>
<dbReference type="GO" id="GO:0006935">
    <property type="term" value="P:chemotaxis"/>
    <property type="evidence" value="ECO:0007669"/>
    <property type="project" value="InterPro"/>
</dbReference>
<organism evidence="2 3">
    <name type="scientific">Ancylobacter novellus</name>
    <name type="common">Thiobacillus novellus</name>
    <dbReference type="NCBI Taxonomy" id="921"/>
    <lineage>
        <taxon>Bacteria</taxon>
        <taxon>Pseudomonadati</taxon>
        <taxon>Pseudomonadota</taxon>
        <taxon>Alphaproteobacteria</taxon>
        <taxon>Hyphomicrobiales</taxon>
        <taxon>Xanthobacteraceae</taxon>
        <taxon>Ancylobacter</taxon>
    </lineage>
</organism>
<dbReference type="SUPFAM" id="SSF50341">
    <property type="entry name" value="CheW-like"/>
    <property type="match status" value="1"/>
</dbReference>
<evidence type="ECO:0000313" key="3">
    <source>
        <dbReference type="Proteomes" id="UP000249577"/>
    </source>
</evidence>
<dbReference type="Pfam" id="PF01584">
    <property type="entry name" value="CheW"/>
    <property type="match status" value="1"/>
</dbReference>
<gene>
    <name evidence="2" type="ORF">DI565_06990</name>
</gene>
<dbReference type="InterPro" id="IPR002545">
    <property type="entry name" value="CheW-lke_dom"/>
</dbReference>
<comment type="caution">
    <text evidence="2">The sequence shown here is derived from an EMBL/GenBank/DDBJ whole genome shotgun (WGS) entry which is preliminary data.</text>
</comment>
<protein>
    <submittedName>
        <fullName evidence="2">Chemotaxis protein CheW</fullName>
    </submittedName>
</protein>
<dbReference type="GO" id="GO:0005829">
    <property type="term" value="C:cytosol"/>
    <property type="evidence" value="ECO:0007669"/>
    <property type="project" value="TreeGrafter"/>
</dbReference>
<dbReference type="Gene3D" id="2.40.50.180">
    <property type="entry name" value="CheA-289, Domain 4"/>
    <property type="match status" value="1"/>
</dbReference>
<sequence>MTDQPQNRSAYVTVEIGEQVFGIAIGRVREVFAPERLTRIPLSPPEIAGVLNLRGRIVTAIDMRSQLGMPAAPEGLRSMAIGVDHRSEAFALLVDRPGDVVELDAAGREPPPSTLDPRWAGLVTGVHRLENRLLLILDVDRALATHSEDIAA</sequence>
<dbReference type="SMART" id="SM00260">
    <property type="entry name" value="CheW"/>
    <property type="match status" value="1"/>
</dbReference>
<dbReference type="EMBL" id="QFPN01000003">
    <property type="protein sequence ID" value="PZQ17116.1"/>
    <property type="molecule type" value="Genomic_DNA"/>
</dbReference>
<accession>A0A2W5KJ32</accession>
<dbReference type="AlphaFoldDB" id="A0A2W5KJ32"/>
<dbReference type="GO" id="GO:0007165">
    <property type="term" value="P:signal transduction"/>
    <property type="evidence" value="ECO:0007669"/>
    <property type="project" value="InterPro"/>
</dbReference>
<evidence type="ECO:0000313" key="2">
    <source>
        <dbReference type="EMBL" id="PZQ17116.1"/>
    </source>
</evidence>
<dbReference type="Gene3D" id="2.30.30.40">
    <property type="entry name" value="SH3 Domains"/>
    <property type="match status" value="1"/>
</dbReference>
<evidence type="ECO:0000259" key="1">
    <source>
        <dbReference type="PROSITE" id="PS50851"/>
    </source>
</evidence>